<reference evidence="1 2" key="1">
    <citation type="journal article" date="2010" name="Stand. Genomic Sci.">
        <title>Complete genome sequence of Rhizobium leguminosarum bv. trifolii strain WSM1325, an effective microsymbiont of annual Mediterranean clovers.</title>
        <authorList>
            <person name="Reeve W."/>
            <person name="O'Hara G."/>
            <person name="Chain P."/>
            <person name="Ardley J."/>
            <person name="Brau L."/>
            <person name="Nandesena K."/>
            <person name="Tiwari R."/>
            <person name="Copeland A."/>
            <person name="Nolan M."/>
            <person name="Han C."/>
            <person name="Brettin T."/>
            <person name="Land M."/>
            <person name="Ovchinikova G."/>
            <person name="Ivanova N."/>
            <person name="Mavromatis K."/>
            <person name="Markowitz V."/>
            <person name="Kyrpides N."/>
            <person name="Melino V."/>
            <person name="Denton M."/>
            <person name="Yates R."/>
            <person name="Howieson J."/>
        </authorList>
    </citation>
    <scope>NUCLEOTIDE SEQUENCE [LARGE SCALE GENOMIC DNA]</scope>
    <source>
        <strain evidence="1 2">WSM1325</strain>
    </source>
</reference>
<dbReference type="HOGENOM" id="CLU_3347771_0_0_5"/>
<protein>
    <submittedName>
        <fullName evidence="1">Uncharacterized protein</fullName>
    </submittedName>
</protein>
<dbReference type="AlphaFoldDB" id="C6B2B9"/>
<sequence>MFTRCASLPIVKILFTLPDSNFQRLLHVHSNCRKMER</sequence>
<evidence type="ECO:0000313" key="1">
    <source>
        <dbReference type="EMBL" id="ACS58723.1"/>
    </source>
</evidence>
<organism evidence="1 2">
    <name type="scientific">Rhizobium leguminosarum bv. trifolii (strain WSM1325)</name>
    <dbReference type="NCBI Taxonomy" id="395491"/>
    <lineage>
        <taxon>Bacteria</taxon>
        <taxon>Pseudomonadati</taxon>
        <taxon>Pseudomonadota</taxon>
        <taxon>Alphaproteobacteria</taxon>
        <taxon>Hyphomicrobiales</taxon>
        <taxon>Rhizobiaceae</taxon>
        <taxon>Rhizobium/Agrobacterium group</taxon>
        <taxon>Rhizobium</taxon>
    </lineage>
</organism>
<dbReference type="KEGG" id="rlg:Rleg_4485"/>
<proteinExistence type="predicted"/>
<accession>C6B2B9</accession>
<dbReference type="EMBL" id="CP001622">
    <property type="protein sequence ID" value="ACS58723.1"/>
    <property type="molecule type" value="Genomic_DNA"/>
</dbReference>
<evidence type="ECO:0000313" key="2">
    <source>
        <dbReference type="Proteomes" id="UP000002256"/>
    </source>
</evidence>
<gene>
    <name evidence="1" type="ordered locus">Rleg_4485</name>
</gene>
<dbReference type="Proteomes" id="UP000002256">
    <property type="component" value="Chromosome"/>
</dbReference>
<name>C6B2B9_RHILS</name>